<dbReference type="OrthoDB" id="4062651at2759"/>
<dbReference type="InParanoid" id="D8PWD0"/>
<feature type="compositionally biased region" description="Polar residues" evidence="1">
    <location>
        <begin position="197"/>
        <end position="207"/>
    </location>
</feature>
<accession>D8PWD0</accession>
<evidence type="ECO:0000256" key="1">
    <source>
        <dbReference type="SAM" id="MobiDB-lite"/>
    </source>
</evidence>
<dbReference type="AlphaFoldDB" id="D8PWD0"/>
<dbReference type="OMA" id="NLGMLDW"/>
<name>D8PWD0_SCHCM</name>
<dbReference type="EMBL" id="GL377303">
    <property type="protein sequence ID" value="EFJ01015.1"/>
    <property type="molecule type" value="Genomic_DNA"/>
</dbReference>
<dbReference type="HOGENOM" id="CLU_087386_0_0_1"/>
<dbReference type="KEGG" id="scm:SCHCO_02606710"/>
<feature type="compositionally biased region" description="Low complexity" evidence="1">
    <location>
        <begin position="78"/>
        <end position="95"/>
    </location>
</feature>
<feature type="region of interest" description="Disordered" evidence="1">
    <location>
        <begin position="1"/>
        <end position="22"/>
    </location>
</feature>
<reference evidence="2 3" key="1">
    <citation type="journal article" date="2010" name="Nat. Biotechnol.">
        <title>Genome sequence of the model mushroom Schizophyllum commune.</title>
        <authorList>
            <person name="Ohm R.A."/>
            <person name="de Jong J.F."/>
            <person name="Lugones L.G."/>
            <person name="Aerts A."/>
            <person name="Kothe E."/>
            <person name="Stajich J.E."/>
            <person name="de Vries R.P."/>
            <person name="Record E."/>
            <person name="Levasseur A."/>
            <person name="Baker S.E."/>
            <person name="Bartholomew K.A."/>
            <person name="Coutinho P.M."/>
            <person name="Erdmann S."/>
            <person name="Fowler T.J."/>
            <person name="Gathman A.C."/>
            <person name="Lombard V."/>
            <person name="Henrissat B."/>
            <person name="Knabe N."/>
            <person name="Kuees U."/>
            <person name="Lilly W.W."/>
            <person name="Lindquist E."/>
            <person name="Lucas S."/>
            <person name="Magnuson J.K."/>
            <person name="Piumi F."/>
            <person name="Raudaskoski M."/>
            <person name="Salamov A."/>
            <person name="Schmutz J."/>
            <person name="Schwarze F.W.M.R."/>
            <person name="vanKuyk P.A."/>
            <person name="Horton J.S."/>
            <person name="Grigoriev I.V."/>
            <person name="Woesten H.A.B."/>
        </authorList>
    </citation>
    <scope>NUCLEOTIDE SEQUENCE [LARGE SCALE GENOMIC DNA]</scope>
    <source>
        <strain evidence="3">H4-8 / FGSC 9210</strain>
    </source>
</reference>
<protein>
    <submittedName>
        <fullName evidence="2">Uncharacterized protein</fullName>
    </submittedName>
</protein>
<keyword evidence="3" id="KW-1185">Reference proteome</keyword>
<dbReference type="GeneID" id="9595696"/>
<proteinExistence type="predicted"/>
<evidence type="ECO:0000313" key="2">
    <source>
        <dbReference type="EMBL" id="EFJ01015.1"/>
    </source>
</evidence>
<sequence length="207" mass="22416">MTDLTSESKFTPSKVVDETKERDWPASLGMMDWDSTRIIFTKRSLIEFLKYTGTTVDTNFQNIQKLPKYASFGKISGPAPDAAESSTPEAASPQAVGGSDEFKPTRRVRTVPGGASSDIFSHLDDGSAVDEPAPKPNRSPDPAPEPQDEGLHGFSSDFKPSRRVRSNPGGNSSIGSFFEAPDDAQKALPSRRVRQNPGGQDNIGSLW</sequence>
<dbReference type="RefSeq" id="XP_003035917.1">
    <property type="nucleotide sequence ID" value="XM_003035871.1"/>
</dbReference>
<dbReference type="eggNOG" id="ENOG502S7HP">
    <property type="taxonomic scope" value="Eukaryota"/>
</dbReference>
<feature type="compositionally biased region" description="Polar residues" evidence="1">
    <location>
        <begin position="1"/>
        <end position="11"/>
    </location>
</feature>
<dbReference type="Proteomes" id="UP000007431">
    <property type="component" value="Unassembled WGS sequence"/>
</dbReference>
<evidence type="ECO:0000313" key="3">
    <source>
        <dbReference type="Proteomes" id="UP000007431"/>
    </source>
</evidence>
<gene>
    <name evidence="2" type="ORF">SCHCODRAFT_84483</name>
</gene>
<feature type="compositionally biased region" description="Pro residues" evidence="1">
    <location>
        <begin position="134"/>
        <end position="145"/>
    </location>
</feature>
<organism evidence="3">
    <name type="scientific">Schizophyllum commune (strain H4-8 / FGSC 9210)</name>
    <name type="common">Split gill fungus</name>
    <dbReference type="NCBI Taxonomy" id="578458"/>
    <lineage>
        <taxon>Eukaryota</taxon>
        <taxon>Fungi</taxon>
        <taxon>Dikarya</taxon>
        <taxon>Basidiomycota</taxon>
        <taxon>Agaricomycotina</taxon>
        <taxon>Agaricomycetes</taxon>
        <taxon>Agaricomycetidae</taxon>
        <taxon>Agaricales</taxon>
        <taxon>Schizophyllaceae</taxon>
        <taxon>Schizophyllum</taxon>
    </lineage>
</organism>
<dbReference type="VEuPathDB" id="FungiDB:SCHCODRAFT_02606710"/>
<feature type="region of interest" description="Disordered" evidence="1">
    <location>
        <begin position="77"/>
        <end position="207"/>
    </location>
</feature>